<dbReference type="Proteomes" id="UP001162156">
    <property type="component" value="Unassembled WGS sequence"/>
</dbReference>
<keyword evidence="1" id="KW-0732">Signal</keyword>
<feature type="chain" id="PRO_5043698384" evidence="1">
    <location>
        <begin position="20"/>
        <end position="126"/>
    </location>
</feature>
<dbReference type="EMBL" id="JANEYF010005528">
    <property type="protein sequence ID" value="KAJ8927798.1"/>
    <property type="molecule type" value="Genomic_DNA"/>
</dbReference>
<comment type="caution">
    <text evidence="2">The sequence shown here is derived from an EMBL/GenBank/DDBJ whole genome shotgun (WGS) entry which is preliminary data.</text>
</comment>
<accession>A0AAV8WN65</accession>
<organism evidence="2 3">
    <name type="scientific">Rhamnusium bicolor</name>
    <dbReference type="NCBI Taxonomy" id="1586634"/>
    <lineage>
        <taxon>Eukaryota</taxon>
        <taxon>Metazoa</taxon>
        <taxon>Ecdysozoa</taxon>
        <taxon>Arthropoda</taxon>
        <taxon>Hexapoda</taxon>
        <taxon>Insecta</taxon>
        <taxon>Pterygota</taxon>
        <taxon>Neoptera</taxon>
        <taxon>Endopterygota</taxon>
        <taxon>Coleoptera</taxon>
        <taxon>Polyphaga</taxon>
        <taxon>Cucujiformia</taxon>
        <taxon>Chrysomeloidea</taxon>
        <taxon>Cerambycidae</taxon>
        <taxon>Lepturinae</taxon>
        <taxon>Rhagiini</taxon>
        <taxon>Rhamnusium</taxon>
    </lineage>
</organism>
<evidence type="ECO:0000256" key="1">
    <source>
        <dbReference type="SAM" id="SignalP"/>
    </source>
</evidence>
<evidence type="ECO:0000313" key="3">
    <source>
        <dbReference type="Proteomes" id="UP001162156"/>
    </source>
</evidence>
<feature type="signal peptide" evidence="1">
    <location>
        <begin position="1"/>
        <end position="19"/>
    </location>
</feature>
<protein>
    <submittedName>
        <fullName evidence="2">Uncharacterized protein</fullName>
    </submittedName>
</protein>
<reference evidence="2" key="1">
    <citation type="journal article" date="2023" name="Insect Mol. Biol.">
        <title>Genome sequencing provides insights into the evolution of gene families encoding plant cell wall-degrading enzymes in longhorned beetles.</title>
        <authorList>
            <person name="Shin N.R."/>
            <person name="Okamura Y."/>
            <person name="Kirsch R."/>
            <person name="Pauchet Y."/>
        </authorList>
    </citation>
    <scope>NUCLEOTIDE SEQUENCE</scope>
    <source>
        <strain evidence="2">RBIC_L_NR</strain>
    </source>
</reference>
<name>A0AAV8WN65_9CUCU</name>
<sequence>MYMWHIIFIAAFPYIFGAATRPMEPLEGPLWGQRIAEALSSTEDLPSEIFKQRYPYEIAQTIDTDDSNELRPPNDKRALAMFARWGSINSIGKNRTPIRSKIFFDPEESISTQTRGRMLGQPLRWG</sequence>
<gene>
    <name evidence="2" type="ORF">NQ314_019679</name>
</gene>
<proteinExistence type="predicted"/>
<dbReference type="AlphaFoldDB" id="A0AAV8WN65"/>
<evidence type="ECO:0000313" key="2">
    <source>
        <dbReference type="EMBL" id="KAJ8927798.1"/>
    </source>
</evidence>
<keyword evidence="3" id="KW-1185">Reference proteome</keyword>